<dbReference type="EMBL" id="LCEK01000006">
    <property type="protein sequence ID" value="KKS72604.1"/>
    <property type="molecule type" value="Genomic_DNA"/>
</dbReference>
<proteinExistence type="predicted"/>
<organism evidence="2 3">
    <name type="scientific">Candidatus Magasanikbacteria bacterium GW2011_GWE2_42_7</name>
    <dbReference type="NCBI Taxonomy" id="1619052"/>
    <lineage>
        <taxon>Bacteria</taxon>
        <taxon>Candidatus Magasanikiibacteriota</taxon>
    </lineage>
</organism>
<sequence length="195" mass="22150">MFTLRQRIFTVISIFLVAVLVVVLIIFSLRGKRSPASQISENENFVPEETTPVFDSSLQLPPVAGDPTRMSPTLSDENDVERYVRQRSIDFVERFLSYSNQTRNSHIKDILPIVTPEMALWVQTQAQSYSDDYRGSTTKVIVSRVDAIDEHVSTVHIEAQQLLESAGGDERVYHKGYIALVNVDGTWLIDGLYWE</sequence>
<protein>
    <submittedName>
        <fullName evidence="2">Uncharacterized protein</fullName>
    </submittedName>
</protein>
<evidence type="ECO:0000313" key="2">
    <source>
        <dbReference type="EMBL" id="KKS72604.1"/>
    </source>
</evidence>
<gene>
    <name evidence="2" type="ORF">UV42_C0006G0004</name>
</gene>
<name>A0A0G1BHE8_9BACT</name>
<comment type="caution">
    <text evidence="2">The sequence shown here is derived from an EMBL/GenBank/DDBJ whole genome shotgun (WGS) entry which is preliminary data.</text>
</comment>
<dbReference type="AlphaFoldDB" id="A0A0G1BHE8"/>
<keyword evidence="1" id="KW-1133">Transmembrane helix</keyword>
<evidence type="ECO:0000313" key="3">
    <source>
        <dbReference type="Proteomes" id="UP000033867"/>
    </source>
</evidence>
<keyword evidence="1" id="KW-0812">Transmembrane</keyword>
<accession>A0A0G1BHE8</accession>
<evidence type="ECO:0000256" key="1">
    <source>
        <dbReference type="SAM" id="Phobius"/>
    </source>
</evidence>
<keyword evidence="1" id="KW-0472">Membrane</keyword>
<reference evidence="2 3" key="1">
    <citation type="journal article" date="2015" name="Nature">
        <title>rRNA introns, odd ribosomes, and small enigmatic genomes across a large radiation of phyla.</title>
        <authorList>
            <person name="Brown C.T."/>
            <person name="Hug L.A."/>
            <person name="Thomas B.C."/>
            <person name="Sharon I."/>
            <person name="Castelle C.J."/>
            <person name="Singh A."/>
            <person name="Wilkins M.J."/>
            <person name="Williams K.H."/>
            <person name="Banfield J.F."/>
        </authorList>
    </citation>
    <scope>NUCLEOTIDE SEQUENCE [LARGE SCALE GENOMIC DNA]</scope>
</reference>
<feature type="transmembrane region" description="Helical" evidence="1">
    <location>
        <begin position="6"/>
        <end position="29"/>
    </location>
</feature>
<dbReference type="Proteomes" id="UP000033867">
    <property type="component" value="Unassembled WGS sequence"/>
</dbReference>